<gene>
    <name evidence="2" type="ORF">GCA01S_074_00120</name>
</gene>
<comment type="caution">
    <text evidence="2">The sequence shown here is derived from an EMBL/GenBank/DDBJ whole genome shotgun (WGS) entry which is preliminary data.</text>
</comment>
<protein>
    <submittedName>
        <fullName evidence="2">Uncharacterized protein</fullName>
    </submittedName>
</protein>
<feature type="signal peptide" evidence="1">
    <location>
        <begin position="1"/>
        <end position="25"/>
    </location>
</feature>
<keyword evidence="1" id="KW-0732">Signal</keyword>
<reference evidence="2 3" key="1">
    <citation type="submission" date="2014-04" db="EMBL/GenBank/DDBJ databases">
        <title>Whole genome shotgun sequence of Geobacillus caldoxylosilyticus NBRC 107762.</title>
        <authorList>
            <person name="Hosoyama A."/>
            <person name="Hosoyama Y."/>
            <person name="Katano-Makiyama Y."/>
            <person name="Tsuchikane K."/>
            <person name="Ohji S."/>
            <person name="Ichikawa N."/>
            <person name="Yamazoe A."/>
            <person name="Fujita N."/>
        </authorList>
    </citation>
    <scope>NUCLEOTIDE SEQUENCE [LARGE SCALE GENOMIC DNA]</scope>
    <source>
        <strain evidence="2 3">NBRC 107762</strain>
    </source>
</reference>
<proteinExistence type="predicted"/>
<accession>A0A023DJU0</accession>
<dbReference type="EMBL" id="BAWO01000074">
    <property type="protein sequence ID" value="GAJ41540.1"/>
    <property type="molecule type" value="Genomic_DNA"/>
</dbReference>
<dbReference type="RefSeq" id="WP_042411874.1">
    <property type="nucleotide sequence ID" value="NZ_BAWO01000074.1"/>
</dbReference>
<evidence type="ECO:0000313" key="3">
    <source>
        <dbReference type="Proteomes" id="UP000023561"/>
    </source>
</evidence>
<sequence length="125" mass="13577">MWKKSMMALLLGFAFIVASTTNAYAASVNVWLDPGDYADGSSKLWVPTNGKYRWGVTVNSGSLYSVRYYLKKDGVTIKSGIISSGGSIGPLIYSANPGGYYSLHLDCNPNDSDFGCKAYGFIQNY</sequence>
<evidence type="ECO:0000313" key="2">
    <source>
        <dbReference type="EMBL" id="GAJ41540.1"/>
    </source>
</evidence>
<keyword evidence="3" id="KW-1185">Reference proteome</keyword>
<dbReference type="Proteomes" id="UP000023561">
    <property type="component" value="Unassembled WGS sequence"/>
</dbReference>
<name>A0A023DJU0_9BACL</name>
<evidence type="ECO:0000256" key="1">
    <source>
        <dbReference type="SAM" id="SignalP"/>
    </source>
</evidence>
<dbReference type="GeneID" id="301194511"/>
<organism evidence="2 3">
    <name type="scientific">Parageobacillus caldoxylosilyticus NBRC 107762</name>
    <dbReference type="NCBI Taxonomy" id="1220594"/>
    <lineage>
        <taxon>Bacteria</taxon>
        <taxon>Bacillati</taxon>
        <taxon>Bacillota</taxon>
        <taxon>Bacilli</taxon>
        <taxon>Bacillales</taxon>
        <taxon>Anoxybacillaceae</taxon>
        <taxon>Saccharococcus</taxon>
    </lineage>
</organism>
<feature type="chain" id="PRO_5001513914" evidence="1">
    <location>
        <begin position="26"/>
        <end position="125"/>
    </location>
</feature>
<dbReference type="AlphaFoldDB" id="A0A023DJU0"/>